<gene>
    <name evidence="3" type="ORF">NAEGRDRAFT_45409</name>
    <name evidence="2" type="ORF">NAEGRDRAFT_54702</name>
</gene>
<evidence type="ECO:0000313" key="4">
    <source>
        <dbReference type="Proteomes" id="UP000006671"/>
    </source>
</evidence>
<proteinExistence type="predicted"/>
<sequence>MGSNTALTHAKASVKQSLTEEQLEKLHNMMKQSLIEGKKQKKVKKTSKLTSKDFINSPRDPLNDSLKQDSKQFSNYHPHQNILYSQLYNDGDPFADNKICFPMLLKNNHDAARQKSISPLPYIPGYLASDYMPSPKALPQLKSCGRLVGVHSSRTEISTVQRSKTCPPTAAAVNNKSYIE</sequence>
<feature type="region of interest" description="Disordered" evidence="1">
    <location>
        <begin position="35"/>
        <end position="64"/>
    </location>
</feature>
<accession>D2UZ76</accession>
<evidence type="ECO:0000313" key="3">
    <source>
        <dbReference type="EMBL" id="EFC49896.1"/>
    </source>
</evidence>
<dbReference type="GeneID" id="8852732"/>
<evidence type="ECO:0000256" key="1">
    <source>
        <dbReference type="SAM" id="MobiDB-lite"/>
    </source>
</evidence>
<organism evidence="4">
    <name type="scientific">Naegleria gruberi</name>
    <name type="common">Amoeba</name>
    <dbReference type="NCBI Taxonomy" id="5762"/>
    <lineage>
        <taxon>Eukaryota</taxon>
        <taxon>Discoba</taxon>
        <taxon>Heterolobosea</taxon>
        <taxon>Tetramitia</taxon>
        <taxon>Eutetramitia</taxon>
        <taxon>Vahlkampfiidae</taxon>
        <taxon>Naegleria</taxon>
    </lineage>
</organism>
<keyword evidence="4" id="KW-1185">Reference proteome</keyword>
<dbReference type="EMBL" id="GG738846">
    <property type="protein sequence ID" value="EFC49896.1"/>
    <property type="molecule type" value="Genomic_DNA"/>
</dbReference>
<dbReference type="RefSeq" id="XP_002682640.1">
    <property type="nucleotide sequence ID" value="XM_002682594.1"/>
</dbReference>
<name>D2UZ76_NAEGR</name>
<evidence type="ECO:0000313" key="2">
    <source>
        <dbReference type="EMBL" id="EFC35866.1"/>
    </source>
</evidence>
<protein>
    <submittedName>
        <fullName evidence="3">Predicted protein</fullName>
    </submittedName>
</protein>
<dbReference type="Proteomes" id="UP000006671">
    <property type="component" value="Unassembled WGS sequence"/>
</dbReference>
<dbReference type="VEuPathDB" id="AmoebaDB:NAEGRDRAFT_45409"/>
<reference evidence="3 4" key="1">
    <citation type="journal article" date="2010" name="Cell">
        <title>The genome of Naegleria gruberi illuminates early eukaryotic versatility.</title>
        <authorList>
            <person name="Fritz-Laylin L.K."/>
            <person name="Prochnik S.E."/>
            <person name="Ginger M.L."/>
            <person name="Dacks J.B."/>
            <person name="Carpenter M.L."/>
            <person name="Field M.C."/>
            <person name="Kuo A."/>
            <person name="Paredez A."/>
            <person name="Chapman J."/>
            <person name="Pham J."/>
            <person name="Shu S."/>
            <person name="Neupane R."/>
            <person name="Cipriano M."/>
            <person name="Mancuso J."/>
            <person name="Tu H."/>
            <person name="Salamov A."/>
            <person name="Lindquist E."/>
            <person name="Shapiro H."/>
            <person name="Lucas S."/>
            <person name="Grigoriev I.V."/>
            <person name="Cande W.Z."/>
            <person name="Fulton C."/>
            <person name="Rokhsar D.S."/>
            <person name="Dawson S.C."/>
        </authorList>
    </citation>
    <scope>NUCLEOTIDE SEQUENCE [LARGE SCALE GENOMIC DNA]</scope>
    <source>
        <strain evidence="3 4">NEG-M</strain>
    </source>
</reference>
<dbReference type="EMBL" id="GG739000">
    <property type="protein sequence ID" value="EFC35866.1"/>
    <property type="molecule type" value="Genomic_DNA"/>
</dbReference>
<dbReference type="KEGG" id="ngr:NAEGRDRAFT_45409"/>
<dbReference type="AlphaFoldDB" id="D2UZ76"/>